<dbReference type="InterPro" id="IPR007235">
    <property type="entry name" value="Glyco_trans_28_C"/>
</dbReference>
<evidence type="ECO:0000313" key="4">
    <source>
        <dbReference type="Proteomes" id="UP000306985"/>
    </source>
</evidence>
<feature type="compositionally biased region" description="Basic and acidic residues" evidence="1">
    <location>
        <begin position="360"/>
        <end position="370"/>
    </location>
</feature>
<evidence type="ECO:0000256" key="1">
    <source>
        <dbReference type="SAM" id="MobiDB-lite"/>
    </source>
</evidence>
<dbReference type="EMBL" id="SZZH01000001">
    <property type="protein sequence ID" value="TKV61588.1"/>
    <property type="molecule type" value="Genomic_DNA"/>
</dbReference>
<protein>
    <recommendedName>
        <fullName evidence="2">Glycosyl transferase family 28 C-terminal domain-containing protein</fullName>
    </recommendedName>
</protein>
<comment type="caution">
    <text evidence="3">The sequence shown here is derived from an EMBL/GenBank/DDBJ whole genome shotgun (WGS) entry which is preliminary data.</text>
</comment>
<dbReference type="GO" id="GO:0016758">
    <property type="term" value="F:hexosyltransferase activity"/>
    <property type="evidence" value="ECO:0007669"/>
    <property type="project" value="InterPro"/>
</dbReference>
<dbReference type="SUPFAM" id="SSF53756">
    <property type="entry name" value="UDP-Glycosyltransferase/glycogen phosphorylase"/>
    <property type="match status" value="1"/>
</dbReference>
<gene>
    <name evidence="3" type="ORF">FDO65_08505</name>
</gene>
<name>A0A4U6QN35_9ACTN</name>
<reference evidence="3 4" key="1">
    <citation type="submission" date="2019-05" db="EMBL/GenBank/DDBJ databases">
        <title>Nakamurella sp. N5BH11, whole genome shotgun sequence.</title>
        <authorList>
            <person name="Tuo L."/>
        </authorList>
    </citation>
    <scope>NUCLEOTIDE SEQUENCE [LARGE SCALE GENOMIC DNA]</scope>
    <source>
        <strain evidence="3 4">N5BH11</strain>
    </source>
</reference>
<dbReference type="OrthoDB" id="9809594at2"/>
<dbReference type="Pfam" id="PF04101">
    <property type="entry name" value="Glyco_tran_28_C"/>
    <property type="match status" value="1"/>
</dbReference>
<organism evidence="3 4">
    <name type="scientific">Nakamurella flava</name>
    <dbReference type="NCBI Taxonomy" id="2576308"/>
    <lineage>
        <taxon>Bacteria</taxon>
        <taxon>Bacillati</taxon>
        <taxon>Actinomycetota</taxon>
        <taxon>Actinomycetes</taxon>
        <taxon>Nakamurellales</taxon>
        <taxon>Nakamurellaceae</taxon>
        <taxon>Nakamurella</taxon>
    </lineage>
</organism>
<feature type="domain" description="Glycosyl transferase family 28 C-terminal" evidence="2">
    <location>
        <begin position="243"/>
        <end position="290"/>
    </location>
</feature>
<accession>A0A4U6QN35</accession>
<sequence length="370" mass="38733">MPGHLFTVSGYYIHHHGHGHLHRAGTIARAVARAHGSVVTGLSSRTRPAGWFGPWVHLADDAEPVAGPQHNPSAFGRLHYVPTGHPGLRARAATISSWIAATAPRVLVVDVSVEVALLARLHGVPVVSMGMPGFRHDEAHEIGYGVSDLIVGPWPAAASRWLHGGTPEDRLVAVGAISRFAPADGPVDVRPGSVVVLNGTGAAASDPTALSAELVAAADAVTPDWSLEYLAGAGHWVEDPWSRLSTAEVVVSHCGQNAVAEIAASRRPAVLVPSARPFDEQWATARALRELDLPAVVLDAWPAAEDWAQVLTRAARLDGADWVRWNDGQGADRAAALIGAVSSPAGSTTTPGGRWSVVDGDGHDHDARIA</sequence>
<dbReference type="Gene3D" id="3.40.50.2000">
    <property type="entry name" value="Glycogen Phosphorylase B"/>
    <property type="match status" value="1"/>
</dbReference>
<proteinExistence type="predicted"/>
<dbReference type="Proteomes" id="UP000306985">
    <property type="component" value="Unassembled WGS sequence"/>
</dbReference>
<feature type="region of interest" description="Disordered" evidence="1">
    <location>
        <begin position="342"/>
        <end position="370"/>
    </location>
</feature>
<dbReference type="AlphaFoldDB" id="A0A4U6QN35"/>
<evidence type="ECO:0000313" key="3">
    <source>
        <dbReference type="EMBL" id="TKV61588.1"/>
    </source>
</evidence>
<evidence type="ECO:0000259" key="2">
    <source>
        <dbReference type="Pfam" id="PF04101"/>
    </source>
</evidence>
<dbReference type="RefSeq" id="WP_137448893.1">
    <property type="nucleotide sequence ID" value="NZ_SZZH01000001.1"/>
</dbReference>
<keyword evidence="4" id="KW-1185">Reference proteome</keyword>